<protein>
    <recommendedName>
        <fullName evidence="2">DNA polymerase III subunit delta</fullName>
        <ecNumber evidence="1">2.7.7.7</ecNumber>
    </recommendedName>
</protein>
<evidence type="ECO:0000313" key="11">
    <source>
        <dbReference type="EMBL" id="KRM51844.1"/>
    </source>
</evidence>
<feature type="domain" description="DNA polymerase III delta N-terminal" evidence="9">
    <location>
        <begin position="20"/>
        <end position="142"/>
    </location>
</feature>
<dbReference type="RefSeq" id="WP_057906888.1">
    <property type="nucleotide sequence ID" value="NZ_AYYZ01000029.1"/>
</dbReference>
<dbReference type="GO" id="GO:0006261">
    <property type="term" value="P:DNA-templated DNA replication"/>
    <property type="evidence" value="ECO:0007669"/>
    <property type="project" value="TreeGrafter"/>
</dbReference>
<dbReference type="NCBIfam" id="TIGR01128">
    <property type="entry name" value="holA"/>
    <property type="match status" value="1"/>
</dbReference>
<organism evidence="11 12">
    <name type="scientific">Ligilactobacillus araffinosus DSM 20653</name>
    <dbReference type="NCBI Taxonomy" id="1423820"/>
    <lineage>
        <taxon>Bacteria</taxon>
        <taxon>Bacillati</taxon>
        <taxon>Bacillota</taxon>
        <taxon>Bacilli</taxon>
        <taxon>Lactobacillales</taxon>
        <taxon>Lactobacillaceae</taxon>
        <taxon>Ligilactobacillus</taxon>
    </lineage>
</organism>
<dbReference type="InterPro" id="IPR048466">
    <property type="entry name" value="DNA_pol3_delta-like_C"/>
</dbReference>
<keyword evidence="12" id="KW-1185">Reference proteome</keyword>
<comment type="similarity">
    <text evidence="7">Belongs to the DNA polymerase HolA subunit family.</text>
</comment>
<dbReference type="InterPro" id="IPR010372">
    <property type="entry name" value="DNA_pol3_delta_N"/>
</dbReference>
<evidence type="ECO:0000256" key="5">
    <source>
        <dbReference type="ARBA" id="ARBA00022705"/>
    </source>
</evidence>
<dbReference type="InterPro" id="IPR008921">
    <property type="entry name" value="DNA_pol3_clamp-load_cplx_C"/>
</dbReference>
<dbReference type="SUPFAM" id="SSF48019">
    <property type="entry name" value="post-AAA+ oligomerization domain-like"/>
    <property type="match status" value="1"/>
</dbReference>
<proteinExistence type="inferred from homology"/>
<evidence type="ECO:0000256" key="7">
    <source>
        <dbReference type="ARBA" id="ARBA00034754"/>
    </source>
</evidence>
<evidence type="ECO:0000256" key="1">
    <source>
        <dbReference type="ARBA" id="ARBA00012417"/>
    </source>
</evidence>
<dbReference type="EC" id="2.7.7.7" evidence="1"/>
<keyword evidence="3" id="KW-0808">Transferase</keyword>
<keyword evidence="6" id="KW-0239">DNA-directed DNA polymerase</keyword>
<dbReference type="PATRIC" id="fig|1423820.4.peg.1061"/>
<dbReference type="Gene3D" id="1.20.272.10">
    <property type="match status" value="1"/>
</dbReference>
<comment type="catalytic activity">
    <reaction evidence="8">
        <text>DNA(n) + a 2'-deoxyribonucleoside 5'-triphosphate = DNA(n+1) + diphosphate</text>
        <dbReference type="Rhea" id="RHEA:22508"/>
        <dbReference type="Rhea" id="RHEA-COMP:17339"/>
        <dbReference type="Rhea" id="RHEA-COMP:17340"/>
        <dbReference type="ChEBI" id="CHEBI:33019"/>
        <dbReference type="ChEBI" id="CHEBI:61560"/>
        <dbReference type="ChEBI" id="CHEBI:173112"/>
        <dbReference type="EC" id="2.7.7.7"/>
    </reaction>
</comment>
<dbReference type="Gene3D" id="1.10.8.60">
    <property type="match status" value="1"/>
</dbReference>
<sequence>MNVNELILNIKERKVNPVNIILGEEQYQIQRIRQAYLDLIPDEEREFNVGQYDMETVPLSTALDDAMSVPFFGEYRLVMVTNPYFLTGENKKSKIEHDVNGLINYIQDPQPTTILVIIAPYPKLDERKKVVKLLKQNGNVVDNHLMTEKEVQTELIHVLKRKKVEIEPQALQLLLEKTGSKIEIAINELQKLIIAAGEERLITAEYVKQLVATSLEQNVFDLIDLVMKHNGAAALKMYHELLDQQEEPLKINAILLGNFRLLLQVKVLHKHGYAQGNIAGTLKVHPYRVKLALRKIKRFSLGDLRKAYLGLLENEEKMKSTSQDSELLFQMFLLKFNQNKKAGN</sequence>
<reference evidence="11 12" key="1">
    <citation type="journal article" date="2015" name="Genome Announc.">
        <title>Expanding the biotechnology potential of lactobacilli through comparative genomics of 213 strains and associated genera.</title>
        <authorList>
            <person name="Sun Z."/>
            <person name="Harris H.M."/>
            <person name="McCann A."/>
            <person name="Guo C."/>
            <person name="Argimon S."/>
            <person name="Zhang W."/>
            <person name="Yang X."/>
            <person name="Jeffery I.B."/>
            <person name="Cooney J.C."/>
            <person name="Kagawa T.F."/>
            <person name="Liu W."/>
            <person name="Song Y."/>
            <person name="Salvetti E."/>
            <person name="Wrobel A."/>
            <person name="Rasinkangas P."/>
            <person name="Parkhill J."/>
            <person name="Rea M.C."/>
            <person name="O'Sullivan O."/>
            <person name="Ritari J."/>
            <person name="Douillard F.P."/>
            <person name="Paul Ross R."/>
            <person name="Yang R."/>
            <person name="Briner A.E."/>
            <person name="Felis G.E."/>
            <person name="de Vos W.M."/>
            <person name="Barrangou R."/>
            <person name="Klaenhammer T.R."/>
            <person name="Caufield P.W."/>
            <person name="Cui Y."/>
            <person name="Zhang H."/>
            <person name="O'Toole P.W."/>
        </authorList>
    </citation>
    <scope>NUCLEOTIDE SEQUENCE [LARGE SCALE GENOMIC DNA]</scope>
    <source>
        <strain evidence="11 12">DSM 20653</strain>
    </source>
</reference>
<dbReference type="InterPro" id="IPR027417">
    <property type="entry name" value="P-loop_NTPase"/>
</dbReference>
<accession>A0A0R1ZFE5</accession>
<dbReference type="Gene3D" id="3.40.50.300">
    <property type="entry name" value="P-loop containing nucleotide triphosphate hydrolases"/>
    <property type="match status" value="1"/>
</dbReference>
<comment type="caution">
    <text evidence="11">The sequence shown here is derived from an EMBL/GenBank/DDBJ whole genome shotgun (WGS) entry which is preliminary data.</text>
</comment>
<dbReference type="PANTHER" id="PTHR34388:SF1">
    <property type="entry name" value="DNA POLYMERASE III SUBUNIT DELTA"/>
    <property type="match status" value="1"/>
</dbReference>
<evidence type="ECO:0000256" key="6">
    <source>
        <dbReference type="ARBA" id="ARBA00022932"/>
    </source>
</evidence>
<evidence type="ECO:0000256" key="8">
    <source>
        <dbReference type="ARBA" id="ARBA00049244"/>
    </source>
</evidence>
<dbReference type="GO" id="GO:0003887">
    <property type="term" value="F:DNA-directed DNA polymerase activity"/>
    <property type="evidence" value="ECO:0007669"/>
    <property type="project" value="UniProtKB-KW"/>
</dbReference>
<evidence type="ECO:0000313" key="12">
    <source>
        <dbReference type="Proteomes" id="UP000051291"/>
    </source>
</evidence>
<dbReference type="Pfam" id="PF06144">
    <property type="entry name" value="DNA_pol3_delta"/>
    <property type="match status" value="1"/>
</dbReference>
<feature type="domain" description="DNA polymerase III delta subunit-like C-terminal" evidence="10">
    <location>
        <begin position="216"/>
        <end position="336"/>
    </location>
</feature>
<dbReference type="GO" id="GO:0009360">
    <property type="term" value="C:DNA polymerase III complex"/>
    <property type="evidence" value="ECO:0007669"/>
    <property type="project" value="InterPro"/>
</dbReference>
<keyword evidence="5" id="KW-0235">DNA replication</keyword>
<evidence type="ECO:0000256" key="2">
    <source>
        <dbReference type="ARBA" id="ARBA00017703"/>
    </source>
</evidence>
<dbReference type="Proteomes" id="UP000051291">
    <property type="component" value="Unassembled WGS sequence"/>
</dbReference>
<dbReference type="PANTHER" id="PTHR34388">
    <property type="entry name" value="DNA POLYMERASE III SUBUNIT DELTA"/>
    <property type="match status" value="1"/>
</dbReference>
<dbReference type="SUPFAM" id="SSF52540">
    <property type="entry name" value="P-loop containing nucleoside triphosphate hydrolases"/>
    <property type="match status" value="1"/>
</dbReference>
<evidence type="ECO:0000259" key="10">
    <source>
        <dbReference type="Pfam" id="PF21694"/>
    </source>
</evidence>
<evidence type="ECO:0000256" key="3">
    <source>
        <dbReference type="ARBA" id="ARBA00022679"/>
    </source>
</evidence>
<name>A0A0R1ZFE5_9LACO</name>
<dbReference type="EMBL" id="AYYZ01000029">
    <property type="protein sequence ID" value="KRM51844.1"/>
    <property type="molecule type" value="Genomic_DNA"/>
</dbReference>
<dbReference type="AlphaFoldDB" id="A0A0R1ZFE5"/>
<dbReference type="GO" id="GO:0003677">
    <property type="term" value="F:DNA binding"/>
    <property type="evidence" value="ECO:0007669"/>
    <property type="project" value="InterPro"/>
</dbReference>
<keyword evidence="4" id="KW-0548">Nucleotidyltransferase</keyword>
<evidence type="ECO:0000259" key="9">
    <source>
        <dbReference type="Pfam" id="PF06144"/>
    </source>
</evidence>
<gene>
    <name evidence="11" type="ORF">FC64_GL001037</name>
</gene>
<dbReference type="Pfam" id="PF21694">
    <property type="entry name" value="DNA_pol3_delta_C"/>
    <property type="match status" value="1"/>
</dbReference>
<evidence type="ECO:0000256" key="4">
    <source>
        <dbReference type="ARBA" id="ARBA00022695"/>
    </source>
</evidence>
<dbReference type="InterPro" id="IPR005790">
    <property type="entry name" value="DNA_polIII_delta"/>
</dbReference>
<dbReference type="STRING" id="1423820.FC64_GL001037"/>